<accession>A0ABV7HJH8</accession>
<dbReference type="RefSeq" id="WP_386722826.1">
    <property type="nucleotide sequence ID" value="NZ_JBHRSZ010000007.1"/>
</dbReference>
<proteinExistence type="predicted"/>
<feature type="signal peptide" evidence="1">
    <location>
        <begin position="1"/>
        <end position="25"/>
    </location>
</feature>
<dbReference type="SUPFAM" id="SSF63829">
    <property type="entry name" value="Calcium-dependent phosphotriesterase"/>
    <property type="match status" value="1"/>
</dbReference>
<dbReference type="Gene3D" id="2.120.10.30">
    <property type="entry name" value="TolB, C-terminal domain"/>
    <property type="match status" value="1"/>
</dbReference>
<sequence>MKRFINSLVAASVVSISLTATSVNAAEQQPLWQLDGLNQPESVLAEPNGKVLYISNINGQPAEKNKKGYISRATTDGKIIDKHWVDGLDAPKGMAISQDHLYVADMQTLHVIRLKDGKIVKRYQVNEAKMLNDVTVGDSGEIYISDLLGGGIYRLSSGRLDAWFSHEKLPHPNGVLWSQGALYVANWGEGMNADFSTQVPGTLYRLDIEKKELKPVPTGYELGNLDGIVANGNNLYVSDWITGEIYELTEKERRKVLHVKAGLADIGGSANGVVYAPMMMDNSVVAWQMP</sequence>
<evidence type="ECO:0000313" key="3">
    <source>
        <dbReference type="Proteomes" id="UP001595476"/>
    </source>
</evidence>
<name>A0ABV7HJH8_9GAMM</name>
<keyword evidence="1" id="KW-0732">Signal</keyword>
<feature type="chain" id="PRO_5046044827" evidence="1">
    <location>
        <begin position="26"/>
        <end position="290"/>
    </location>
</feature>
<dbReference type="InterPro" id="IPR011042">
    <property type="entry name" value="6-blade_b-propeller_TolB-like"/>
</dbReference>
<keyword evidence="3" id="KW-1185">Reference proteome</keyword>
<gene>
    <name evidence="2" type="ORF">ACFOEK_17830</name>
</gene>
<organism evidence="2 3">
    <name type="scientific">Litoribrevibacter euphylliae</name>
    <dbReference type="NCBI Taxonomy" id="1834034"/>
    <lineage>
        <taxon>Bacteria</taxon>
        <taxon>Pseudomonadati</taxon>
        <taxon>Pseudomonadota</taxon>
        <taxon>Gammaproteobacteria</taxon>
        <taxon>Oceanospirillales</taxon>
        <taxon>Oceanospirillaceae</taxon>
        <taxon>Litoribrevibacter</taxon>
    </lineage>
</organism>
<reference evidence="3" key="1">
    <citation type="journal article" date="2019" name="Int. J. Syst. Evol. Microbiol.">
        <title>The Global Catalogue of Microorganisms (GCM) 10K type strain sequencing project: providing services to taxonomists for standard genome sequencing and annotation.</title>
        <authorList>
            <consortium name="The Broad Institute Genomics Platform"/>
            <consortium name="The Broad Institute Genome Sequencing Center for Infectious Disease"/>
            <person name="Wu L."/>
            <person name="Ma J."/>
        </authorList>
    </citation>
    <scope>NUCLEOTIDE SEQUENCE [LARGE SCALE GENOMIC DNA]</scope>
    <source>
        <strain evidence="3">KCTC 52438</strain>
    </source>
</reference>
<evidence type="ECO:0000313" key="2">
    <source>
        <dbReference type="EMBL" id="MFC3152904.1"/>
    </source>
</evidence>
<dbReference type="Proteomes" id="UP001595476">
    <property type="component" value="Unassembled WGS sequence"/>
</dbReference>
<protein>
    <submittedName>
        <fullName evidence="2">SMP-30/gluconolactonase/LRE family protein</fullName>
    </submittedName>
</protein>
<comment type="caution">
    <text evidence="2">The sequence shown here is derived from an EMBL/GenBank/DDBJ whole genome shotgun (WGS) entry which is preliminary data.</text>
</comment>
<evidence type="ECO:0000256" key="1">
    <source>
        <dbReference type="SAM" id="SignalP"/>
    </source>
</evidence>
<dbReference type="EMBL" id="JBHRSZ010000007">
    <property type="protein sequence ID" value="MFC3152904.1"/>
    <property type="molecule type" value="Genomic_DNA"/>
</dbReference>